<protein>
    <recommendedName>
        <fullName evidence="4">ZZ-type domain-containing protein</fullName>
    </recommendedName>
</protein>
<sequence>MSYFCSSCFQVIEKGGHLFSCNICPDFNLCAECEKSGKHLEHGLLRTIISNGDVYDDTSELEGDEFETIPSNNPICSNCDRVIRKHMFKCQICNNNFVICDICENQGIHPNHPLLRIAKRNDRNNCVLINQAKFEVINLNVKTKPDSDQLTEILKEVAIENNRINEESLKNPICSRCNQVILTRIFKCTICQNSYYCDNCENQKIHSNHPLMRILDRNNANICELMDRENYEAMNLSIARVQEALPWQSKIRITFDTIWQTVSIEVYPSDPISVIQPKVLENLGCSMFAYRAVFNYKSMKFGNTFRDYEISNGSKIYGVKKFGTDDEVEDESDAIERDLIITMTNKLRFDFRKKLSMVFKNTRLRRRNAIDS</sequence>
<organism evidence="5 6">
    <name type="scientific">Caenorhabditis angaria</name>
    <dbReference type="NCBI Taxonomy" id="860376"/>
    <lineage>
        <taxon>Eukaryota</taxon>
        <taxon>Metazoa</taxon>
        <taxon>Ecdysozoa</taxon>
        <taxon>Nematoda</taxon>
        <taxon>Chromadorea</taxon>
        <taxon>Rhabditida</taxon>
        <taxon>Rhabditina</taxon>
        <taxon>Rhabditomorpha</taxon>
        <taxon>Rhabditoidea</taxon>
        <taxon>Rhabditidae</taxon>
        <taxon>Peloderinae</taxon>
        <taxon>Caenorhabditis</taxon>
    </lineage>
</organism>
<dbReference type="SMART" id="SM00291">
    <property type="entry name" value="ZnF_ZZ"/>
    <property type="match status" value="3"/>
</dbReference>
<feature type="domain" description="ZZ-type" evidence="4">
    <location>
        <begin position="5"/>
        <end position="33"/>
    </location>
</feature>
<proteinExistence type="predicted"/>
<dbReference type="GO" id="GO:0070530">
    <property type="term" value="F:K63-linked polyubiquitin modification-dependent protein binding"/>
    <property type="evidence" value="ECO:0007669"/>
    <property type="project" value="TreeGrafter"/>
</dbReference>
<evidence type="ECO:0000256" key="2">
    <source>
        <dbReference type="ARBA" id="ARBA00022771"/>
    </source>
</evidence>
<dbReference type="SUPFAM" id="SSF57850">
    <property type="entry name" value="RING/U-box"/>
    <property type="match status" value="3"/>
</dbReference>
<dbReference type="GO" id="GO:0007032">
    <property type="term" value="P:endosome organization"/>
    <property type="evidence" value="ECO:0007669"/>
    <property type="project" value="TreeGrafter"/>
</dbReference>
<name>A0A9P1N495_9PELO</name>
<dbReference type="GO" id="GO:0005080">
    <property type="term" value="F:protein kinase C binding"/>
    <property type="evidence" value="ECO:0007669"/>
    <property type="project" value="TreeGrafter"/>
</dbReference>
<evidence type="ECO:0000259" key="4">
    <source>
        <dbReference type="PROSITE" id="PS01357"/>
    </source>
</evidence>
<dbReference type="GO" id="GO:0000423">
    <property type="term" value="P:mitophagy"/>
    <property type="evidence" value="ECO:0007669"/>
    <property type="project" value="TreeGrafter"/>
</dbReference>
<evidence type="ECO:0000313" key="6">
    <source>
        <dbReference type="Proteomes" id="UP001152747"/>
    </source>
</evidence>
<dbReference type="InterPro" id="IPR000315">
    <property type="entry name" value="Znf_B-box"/>
</dbReference>
<dbReference type="AlphaFoldDB" id="A0A9P1N495"/>
<evidence type="ECO:0000256" key="1">
    <source>
        <dbReference type="ARBA" id="ARBA00022723"/>
    </source>
</evidence>
<evidence type="ECO:0000313" key="5">
    <source>
        <dbReference type="EMBL" id="CAI5447385.1"/>
    </source>
</evidence>
<keyword evidence="2" id="KW-0863">Zinc-finger</keyword>
<dbReference type="PROSITE" id="PS01357">
    <property type="entry name" value="ZF_ZZ_1"/>
    <property type="match status" value="1"/>
</dbReference>
<dbReference type="Gene3D" id="3.10.20.90">
    <property type="entry name" value="Phosphatidylinositol 3-kinase Catalytic Subunit, Chain A, domain 1"/>
    <property type="match status" value="1"/>
</dbReference>
<dbReference type="PANTHER" id="PTHR15090:SF0">
    <property type="entry name" value="SEQUESTOSOME-1"/>
    <property type="match status" value="1"/>
</dbReference>
<dbReference type="GO" id="GO:0035973">
    <property type="term" value="P:aggrephagy"/>
    <property type="evidence" value="ECO:0007669"/>
    <property type="project" value="TreeGrafter"/>
</dbReference>
<accession>A0A9P1N495</accession>
<dbReference type="PANTHER" id="PTHR15090">
    <property type="entry name" value="SEQUESTOSOME 1-RELATED"/>
    <property type="match status" value="1"/>
</dbReference>
<keyword evidence="3" id="KW-0862">Zinc</keyword>
<reference evidence="5" key="1">
    <citation type="submission" date="2022-11" db="EMBL/GenBank/DDBJ databases">
        <authorList>
            <person name="Kikuchi T."/>
        </authorList>
    </citation>
    <scope>NUCLEOTIDE SEQUENCE</scope>
    <source>
        <strain evidence="5">PS1010</strain>
    </source>
</reference>
<dbReference type="InterPro" id="IPR000433">
    <property type="entry name" value="Znf_ZZ"/>
</dbReference>
<dbReference type="OrthoDB" id="2122982at2759"/>
<dbReference type="InterPro" id="IPR052260">
    <property type="entry name" value="Autophagy_Rcpt_SigReg"/>
</dbReference>
<dbReference type="GO" id="GO:0044753">
    <property type="term" value="C:amphisome"/>
    <property type="evidence" value="ECO:0007669"/>
    <property type="project" value="TreeGrafter"/>
</dbReference>
<dbReference type="GO" id="GO:0008270">
    <property type="term" value="F:zinc ion binding"/>
    <property type="evidence" value="ECO:0007669"/>
    <property type="project" value="UniProtKB-KW"/>
</dbReference>
<dbReference type="Gene3D" id="3.30.60.90">
    <property type="match status" value="3"/>
</dbReference>
<dbReference type="SMART" id="SM00336">
    <property type="entry name" value="BBOX"/>
    <property type="match status" value="2"/>
</dbReference>
<dbReference type="GO" id="GO:0016235">
    <property type="term" value="C:aggresome"/>
    <property type="evidence" value="ECO:0007669"/>
    <property type="project" value="TreeGrafter"/>
</dbReference>
<dbReference type="EMBL" id="CANHGI010000004">
    <property type="protein sequence ID" value="CAI5447385.1"/>
    <property type="molecule type" value="Genomic_DNA"/>
</dbReference>
<comment type="caution">
    <text evidence="5">The sequence shown here is derived from an EMBL/GenBank/DDBJ whole genome shotgun (WGS) entry which is preliminary data.</text>
</comment>
<gene>
    <name evidence="5" type="ORF">CAMP_LOCUS10022</name>
</gene>
<evidence type="ECO:0000256" key="3">
    <source>
        <dbReference type="ARBA" id="ARBA00022833"/>
    </source>
</evidence>
<dbReference type="InterPro" id="IPR043145">
    <property type="entry name" value="Znf_ZZ_sf"/>
</dbReference>
<dbReference type="SUPFAM" id="SSF54236">
    <property type="entry name" value="Ubiquitin-like"/>
    <property type="match status" value="1"/>
</dbReference>
<dbReference type="Proteomes" id="UP001152747">
    <property type="component" value="Unassembled WGS sequence"/>
</dbReference>
<keyword evidence="1" id="KW-0479">Metal-binding</keyword>
<keyword evidence="6" id="KW-1185">Reference proteome</keyword>
<dbReference type="InterPro" id="IPR029071">
    <property type="entry name" value="Ubiquitin-like_domsf"/>
</dbReference>